<dbReference type="RefSeq" id="YP_007518341.1">
    <property type="nucleotide sequence ID" value="NC_020487.1"/>
</dbReference>
<keyword evidence="2" id="KW-1185">Reference proteome</keyword>
<proteinExistence type="predicted"/>
<name>G0ZAK3_9ADEN</name>
<evidence type="ECO:0000313" key="2">
    <source>
        <dbReference type="Proteomes" id="UP000121920"/>
    </source>
</evidence>
<dbReference type="Proteomes" id="UP000121920">
    <property type="component" value="Segment"/>
</dbReference>
<sequence>MASVHRPLWCLLQAPAPLVSYLEGRGFDLLRLLKQEFELFWRCFLDMRGERQNVYVGVHVLQREPELRLLCCVGTQELDSGTPETQAVLEDLLDALKQQITWQAHLEQITVPDGLLDLLQVSEEPEALSD</sequence>
<reference evidence="1 2" key="1">
    <citation type="journal article" date="2011" name="PLoS Pathog.">
        <title>Cross-species transmission of a novel adenovirus associated with a fulminant pneumonia outbreak in a new world monkey colony.</title>
        <authorList>
            <person name="Chen E.C."/>
            <person name="Yagi S."/>
            <person name="Kelly K.R."/>
            <person name="Mendoza S.P."/>
            <person name="Maninger N."/>
            <person name="Rosenthal A."/>
            <person name="Spinner A."/>
            <person name="Bales K.L."/>
            <person name="Schnurr D.P."/>
            <person name="Lerche N.W."/>
            <person name="Chiu C.Y."/>
        </authorList>
    </citation>
    <scope>NUCLEOTIDE SEQUENCE [LARGE SCALE GENOMIC DNA]</scope>
</reference>
<dbReference type="KEGG" id="vg:15486146"/>
<protein>
    <submittedName>
        <fullName evidence="1">E4 ORF2</fullName>
    </submittedName>
</protein>
<evidence type="ECO:0000313" key="1">
    <source>
        <dbReference type="EMBL" id="AEK98474.1"/>
    </source>
</evidence>
<accession>G0ZAK3</accession>
<organism evidence="1 2">
    <name type="scientific">titi monkey adenovirus 1</name>
    <dbReference type="NCBI Taxonomy" id="3123084"/>
    <lineage>
        <taxon>Viruses</taxon>
        <taxon>Varidnaviria</taxon>
        <taxon>Bamfordvirae</taxon>
        <taxon>Preplasmiviricota</taxon>
        <taxon>Polisuviricotina</taxon>
        <taxon>Pharingeaviricetes</taxon>
        <taxon>Rowavirales</taxon>
        <taxon>Adenoviridae</taxon>
        <taxon>Mastadenovirus</taxon>
        <taxon>Mastadenovirus simuli</taxon>
        <taxon>Platyrrhini mastadenovirus A</taxon>
    </lineage>
</organism>
<dbReference type="EMBL" id="HQ913600">
    <property type="protein sequence ID" value="AEK98474.1"/>
    <property type="molecule type" value="Genomic_DNA"/>
</dbReference>
<dbReference type="GeneID" id="15486146"/>